<evidence type="ECO:0000256" key="1">
    <source>
        <dbReference type="SAM" id="MobiDB-lite"/>
    </source>
</evidence>
<sequence>MVNNSRTINNNKLTESKKEQKENQRKQDISNEIDEEDDESDSEDSESEYLLSNTDITKRYSHQNLNVHFNKEKQFSVESSIHSWIIDLSDWKIKQLFTDDDWCKITEESNVLQRPDENLKLQYSRVTNRQIRQVLLYQEEKLKMNLKERAKLGRRLDGILRTYNDNVEYETIEEYISQRRRSYQNPDTNKKYKEFFHGLINTQPYLMVMKCIEIIDEKLPDLTEEEFIQEIINGGK</sequence>
<organism evidence="2 3">
    <name type="scientific">Funneliformis mosseae</name>
    <name type="common">Endomycorrhizal fungus</name>
    <name type="synonym">Glomus mosseae</name>
    <dbReference type="NCBI Taxonomy" id="27381"/>
    <lineage>
        <taxon>Eukaryota</taxon>
        <taxon>Fungi</taxon>
        <taxon>Fungi incertae sedis</taxon>
        <taxon>Mucoromycota</taxon>
        <taxon>Glomeromycotina</taxon>
        <taxon>Glomeromycetes</taxon>
        <taxon>Glomerales</taxon>
        <taxon>Glomeraceae</taxon>
        <taxon>Funneliformis</taxon>
    </lineage>
</organism>
<gene>
    <name evidence="2" type="ORF">FMOSSE_LOCUS2595</name>
</gene>
<dbReference type="Proteomes" id="UP000789375">
    <property type="component" value="Unassembled WGS sequence"/>
</dbReference>
<reference evidence="2" key="1">
    <citation type="submission" date="2021-06" db="EMBL/GenBank/DDBJ databases">
        <authorList>
            <person name="Kallberg Y."/>
            <person name="Tangrot J."/>
            <person name="Rosling A."/>
        </authorList>
    </citation>
    <scope>NUCLEOTIDE SEQUENCE</scope>
    <source>
        <strain evidence="2">87-6 pot B 2015</strain>
    </source>
</reference>
<feature type="compositionally biased region" description="Polar residues" evidence="1">
    <location>
        <begin position="1"/>
        <end position="13"/>
    </location>
</feature>
<dbReference type="EMBL" id="CAJVPP010000348">
    <property type="protein sequence ID" value="CAG8472722.1"/>
    <property type="molecule type" value="Genomic_DNA"/>
</dbReference>
<proteinExistence type="predicted"/>
<evidence type="ECO:0000313" key="2">
    <source>
        <dbReference type="EMBL" id="CAG8472722.1"/>
    </source>
</evidence>
<accession>A0A9N8W0E1</accession>
<comment type="caution">
    <text evidence="2">The sequence shown here is derived from an EMBL/GenBank/DDBJ whole genome shotgun (WGS) entry which is preliminary data.</text>
</comment>
<feature type="region of interest" description="Disordered" evidence="1">
    <location>
        <begin position="1"/>
        <end position="48"/>
    </location>
</feature>
<keyword evidence="3" id="KW-1185">Reference proteome</keyword>
<protein>
    <submittedName>
        <fullName evidence="2">14272_t:CDS:1</fullName>
    </submittedName>
</protein>
<feature type="compositionally biased region" description="Acidic residues" evidence="1">
    <location>
        <begin position="31"/>
        <end position="47"/>
    </location>
</feature>
<name>A0A9N8W0E1_FUNMO</name>
<feature type="compositionally biased region" description="Basic and acidic residues" evidence="1">
    <location>
        <begin position="14"/>
        <end position="29"/>
    </location>
</feature>
<dbReference type="AlphaFoldDB" id="A0A9N8W0E1"/>
<evidence type="ECO:0000313" key="3">
    <source>
        <dbReference type="Proteomes" id="UP000789375"/>
    </source>
</evidence>